<dbReference type="InterPro" id="IPR001638">
    <property type="entry name" value="Solute-binding_3/MltF_N"/>
</dbReference>
<dbReference type="PANTHER" id="PTHR35936:SF34">
    <property type="entry name" value="ABC TRANSPORTER EXTRACELLULAR-BINDING PROTEIN YCKB-RELATED"/>
    <property type="match status" value="1"/>
</dbReference>
<evidence type="ECO:0000256" key="2">
    <source>
        <dbReference type="SAM" id="SignalP"/>
    </source>
</evidence>
<dbReference type="SUPFAM" id="SSF53850">
    <property type="entry name" value="Periplasmic binding protein-like II"/>
    <property type="match status" value="1"/>
</dbReference>
<evidence type="ECO:0000313" key="4">
    <source>
        <dbReference type="EMBL" id="MCU6699225.1"/>
    </source>
</evidence>
<feature type="chain" id="PRO_5046585554" evidence="2">
    <location>
        <begin position="23"/>
        <end position="257"/>
    </location>
</feature>
<comment type="caution">
    <text evidence="4">The sequence shown here is derived from an EMBL/GenBank/DDBJ whole genome shotgun (WGS) entry which is preliminary data.</text>
</comment>
<proteinExistence type="predicted"/>
<dbReference type="Pfam" id="PF00497">
    <property type="entry name" value="SBP_bac_3"/>
    <property type="match status" value="1"/>
</dbReference>
<dbReference type="PANTHER" id="PTHR35936">
    <property type="entry name" value="MEMBRANE-BOUND LYTIC MUREIN TRANSGLYCOSYLASE F"/>
    <property type="match status" value="1"/>
</dbReference>
<feature type="domain" description="Solute-binding protein family 3/N-terminal" evidence="3">
    <location>
        <begin position="38"/>
        <end position="251"/>
    </location>
</feature>
<keyword evidence="5" id="KW-1185">Reference proteome</keyword>
<evidence type="ECO:0000256" key="1">
    <source>
        <dbReference type="ARBA" id="ARBA00022729"/>
    </source>
</evidence>
<dbReference type="RefSeq" id="WP_262580913.1">
    <property type="nucleotide sequence ID" value="NZ_JAOQJV010000002.1"/>
</dbReference>
<name>A0ABT2S3Q9_9FIRM</name>
<feature type="signal peptide" evidence="2">
    <location>
        <begin position="1"/>
        <end position="22"/>
    </location>
</feature>
<dbReference type="PROSITE" id="PS51257">
    <property type="entry name" value="PROKAR_LIPOPROTEIN"/>
    <property type="match status" value="1"/>
</dbReference>
<dbReference type="SMART" id="SM00062">
    <property type="entry name" value="PBPb"/>
    <property type="match status" value="1"/>
</dbReference>
<keyword evidence="1 2" id="KW-0732">Signal</keyword>
<protein>
    <submittedName>
        <fullName evidence="4">Transporter substrate-binding domain-containing protein</fullName>
    </submittedName>
</protein>
<sequence>MKKKIIASLLCLTMVFSMTACGGKNSDSDVDYIKDKGTLVVGITDFEPMDYKDDSGEWVGFDADMAKMVAESLGVDVEFVEIDWDNKIMELKSKNIDVVWNGMTLTDEVKNSMECTNAYCSNGQVIVTTDESKLDDPSKLTFAVEAGSAGEAVAKEEGYNANSVASQADALMEVASGTSDAAIIDLLMASAMIGEGTSYPDLIHSDELTSEEYGVGCRKGSDLAAYINEQLTKAYKDGKTQEIAEKYGIADAVLEQK</sequence>
<accession>A0ABT2S3Q9</accession>
<dbReference type="Gene3D" id="3.40.190.10">
    <property type="entry name" value="Periplasmic binding protein-like II"/>
    <property type="match status" value="2"/>
</dbReference>
<evidence type="ECO:0000313" key="5">
    <source>
        <dbReference type="Proteomes" id="UP001207605"/>
    </source>
</evidence>
<dbReference type="Proteomes" id="UP001207605">
    <property type="component" value="Unassembled WGS sequence"/>
</dbReference>
<organism evidence="4 5">
    <name type="scientific">Dorea ammoniilytica</name>
    <dbReference type="NCBI Taxonomy" id="2981788"/>
    <lineage>
        <taxon>Bacteria</taxon>
        <taxon>Bacillati</taxon>
        <taxon>Bacillota</taxon>
        <taxon>Clostridia</taxon>
        <taxon>Lachnospirales</taxon>
        <taxon>Lachnospiraceae</taxon>
        <taxon>Dorea</taxon>
    </lineage>
</organism>
<dbReference type="EMBL" id="JAOQJV010000002">
    <property type="protein sequence ID" value="MCU6699225.1"/>
    <property type="molecule type" value="Genomic_DNA"/>
</dbReference>
<evidence type="ECO:0000259" key="3">
    <source>
        <dbReference type="SMART" id="SM00062"/>
    </source>
</evidence>
<gene>
    <name evidence="4" type="ORF">OCV65_03095</name>
</gene>
<reference evidence="4 5" key="1">
    <citation type="journal article" date="2021" name="ISME Commun">
        <title>Automated analysis of genomic sequences facilitates high-throughput and comprehensive description of bacteria.</title>
        <authorList>
            <person name="Hitch T.C.A."/>
        </authorList>
    </citation>
    <scope>NUCLEOTIDE SEQUENCE [LARGE SCALE GENOMIC DNA]</scope>
    <source>
        <strain evidence="4 5">Sanger_02</strain>
    </source>
</reference>